<proteinExistence type="predicted"/>
<keyword evidence="1" id="KW-0677">Repeat</keyword>
<sequence length="281" mass="31542">MVRSYFIGESETKSLTRVNKRLYELFIDFRYITDIHSGVNKALLWSVYHGYEGPLRRLIRLGVDLNQEIRVTEDVQDKVPSDLTYPIIRNSRDKRSTSALRMAAYNGDVVSLKLMLEAGAEIKVGIVGSNSSPLALTIEHNHTDAFHLLFDAMAEDLRHKHEGKLRMTPLHLASQHHRPNMIQAILKDGGDVTAKDRLGRAPLACSIHSGGHFMCELDAAKDLVIHHRLNPPTTPVMVETIKVLLDAGADPNGRASSFPRDIDLKNMKLTKPKHLTISELF</sequence>
<keyword evidence="2 3" id="KW-0040">ANK repeat</keyword>
<dbReference type="InterPro" id="IPR036770">
    <property type="entry name" value="Ankyrin_rpt-contain_sf"/>
</dbReference>
<comment type="caution">
    <text evidence="4">The sequence shown here is derived from an EMBL/GenBank/DDBJ whole genome shotgun (WGS) entry which is preliminary data.</text>
</comment>
<dbReference type="PROSITE" id="PS50088">
    <property type="entry name" value="ANK_REPEAT"/>
    <property type="match status" value="1"/>
</dbReference>
<protein>
    <recommendedName>
        <fullName evidence="6">Ankyrin repeat protein</fullName>
    </recommendedName>
</protein>
<evidence type="ECO:0008006" key="6">
    <source>
        <dbReference type="Google" id="ProtNLM"/>
    </source>
</evidence>
<dbReference type="PANTHER" id="PTHR24123">
    <property type="entry name" value="ANKYRIN REPEAT-CONTAINING"/>
    <property type="match status" value="1"/>
</dbReference>
<dbReference type="SMART" id="SM00248">
    <property type="entry name" value="ANK"/>
    <property type="match status" value="5"/>
</dbReference>
<evidence type="ECO:0000256" key="2">
    <source>
        <dbReference type="ARBA" id="ARBA00023043"/>
    </source>
</evidence>
<dbReference type="Proteomes" id="UP001595075">
    <property type="component" value="Unassembled WGS sequence"/>
</dbReference>
<dbReference type="SUPFAM" id="SSF48403">
    <property type="entry name" value="Ankyrin repeat"/>
    <property type="match status" value="1"/>
</dbReference>
<keyword evidence="5" id="KW-1185">Reference proteome</keyword>
<gene>
    <name evidence="4" type="ORF">VTL71DRAFT_15107</name>
</gene>
<name>A0ABR4CFN6_9HELO</name>
<evidence type="ECO:0000313" key="5">
    <source>
        <dbReference type="Proteomes" id="UP001595075"/>
    </source>
</evidence>
<dbReference type="InterPro" id="IPR051165">
    <property type="entry name" value="Multifunctional_ANK_Repeat"/>
</dbReference>
<feature type="repeat" description="ANK" evidence="3">
    <location>
        <begin position="165"/>
        <end position="197"/>
    </location>
</feature>
<dbReference type="InterPro" id="IPR002110">
    <property type="entry name" value="Ankyrin_rpt"/>
</dbReference>
<evidence type="ECO:0000256" key="3">
    <source>
        <dbReference type="PROSITE-ProRule" id="PRU00023"/>
    </source>
</evidence>
<evidence type="ECO:0000313" key="4">
    <source>
        <dbReference type="EMBL" id="KAL2068769.1"/>
    </source>
</evidence>
<dbReference type="Gene3D" id="1.25.40.20">
    <property type="entry name" value="Ankyrin repeat-containing domain"/>
    <property type="match status" value="1"/>
</dbReference>
<accession>A0ABR4CFN6</accession>
<dbReference type="Pfam" id="PF00023">
    <property type="entry name" value="Ank"/>
    <property type="match status" value="1"/>
</dbReference>
<reference evidence="4 5" key="1">
    <citation type="journal article" date="2024" name="Commun. Biol.">
        <title>Comparative genomic analysis of thermophilic fungi reveals convergent evolutionary adaptations and gene losses.</title>
        <authorList>
            <person name="Steindorff A.S."/>
            <person name="Aguilar-Pontes M.V."/>
            <person name="Robinson A.J."/>
            <person name="Andreopoulos B."/>
            <person name="LaButti K."/>
            <person name="Kuo A."/>
            <person name="Mondo S."/>
            <person name="Riley R."/>
            <person name="Otillar R."/>
            <person name="Haridas S."/>
            <person name="Lipzen A."/>
            <person name="Grimwood J."/>
            <person name="Schmutz J."/>
            <person name="Clum A."/>
            <person name="Reid I.D."/>
            <person name="Moisan M.C."/>
            <person name="Butler G."/>
            <person name="Nguyen T.T.M."/>
            <person name="Dewar K."/>
            <person name="Conant G."/>
            <person name="Drula E."/>
            <person name="Henrissat B."/>
            <person name="Hansel C."/>
            <person name="Singer S."/>
            <person name="Hutchinson M.I."/>
            <person name="de Vries R.P."/>
            <person name="Natvig D.O."/>
            <person name="Powell A.J."/>
            <person name="Tsang A."/>
            <person name="Grigoriev I.V."/>
        </authorList>
    </citation>
    <scope>NUCLEOTIDE SEQUENCE [LARGE SCALE GENOMIC DNA]</scope>
    <source>
        <strain evidence="4 5">CBS 494.80</strain>
    </source>
</reference>
<dbReference type="PANTHER" id="PTHR24123:SF33">
    <property type="entry name" value="PROTEIN HOS4"/>
    <property type="match status" value="1"/>
</dbReference>
<organism evidence="4 5">
    <name type="scientific">Oculimacula yallundae</name>
    <dbReference type="NCBI Taxonomy" id="86028"/>
    <lineage>
        <taxon>Eukaryota</taxon>
        <taxon>Fungi</taxon>
        <taxon>Dikarya</taxon>
        <taxon>Ascomycota</taxon>
        <taxon>Pezizomycotina</taxon>
        <taxon>Leotiomycetes</taxon>
        <taxon>Helotiales</taxon>
        <taxon>Ploettnerulaceae</taxon>
        <taxon>Oculimacula</taxon>
    </lineage>
</organism>
<evidence type="ECO:0000256" key="1">
    <source>
        <dbReference type="ARBA" id="ARBA00022737"/>
    </source>
</evidence>
<dbReference type="EMBL" id="JAZHXI010000008">
    <property type="protein sequence ID" value="KAL2068769.1"/>
    <property type="molecule type" value="Genomic_DNA"/>
</dbReference>
<dbReference type="PROSITE" id="PS50297">
    <property type="entry name" value="ANK_REP_REGION"/>
    <property type="match status" value="1"/>
</dbReference>